<dbReference type="Proteomes" id="UP000824028">
    <property type="component" value="Unassembled WGS sequence"/>
</dbReference>
<keyword evidence="1" id="KW-0732">Signal</keyword>
<protein>
    <submittedName>
        <fullName evidence="3">Esterase</fullName>
    </submittedName>
</protein>
<reference evidence="3" key="1">
    <citation type="journal article" date="2021" name="PeerJ">
        <title>Extensive microbial diversity within the chicken gut microbiome revealed by metagenomics and culture.</title>
        <authorList>
            <person name="Gilroy R."/>
            <person name="Ravi A."/>
            <person name="Getino M."/>
            <person name="Pursley I."/>
            <person name="Horton D.L."/>
            <person name="Alikhan N.F."/>
            <person name="Baker D."/>
            <person name="Gharbi K."/>
            <person name="Hall N."/>
            <person name="Watson M."/>
            <person name="Adriaenssens E.M."/>
            <person name="Foster-Nyarko E."/>
            <person name="Jarju S."/>
            <person name="Secka A."/>
            <person name="Antonio M."/>
            <person name="Oren A."/>
            <person name="Chaudhuri R.R."/>
            <person name="La Ragione R."/>
            <person name="Hildebrand F."/>
            <person name="Pallen M.J."/>
        </authorList>
    </citation>
    <scope>NUCLEOTIDE SEQUENCE</scope>
    <source>
        <strain evidence="3">ChiHjej9B8-1298</strain>
    </source>
</reference>
<dbReference type="GO" id="GO:0004553">
    <property type="term" value="F:hydrolase activity, hydrolyzing O-glycosyl compounds"/>
    <property type="evidence" value="ECO:0007669"/>
    <property type="project" value="InterPro"/>
</dbReference>
<comment type="caution">
    <text evidence="3">The sequence shown here is derived from an EMBL/GenBank/DDBJ whole genome shotgun (WGS) entry which is preliminary data.</text>
</comment>
<dbReference type="GO" id="GO:0016747">
    <property type="term" value="F:acyltransferase activity, transferring groups other than amino-acyl groups"/>
    <property type="evidence" value="ECO:0007669"/>
    <property type="project" value="TreeGrafter"/>
</dbReference>
<feature type="domain" description="Glycoside hydrolase family 13 N-terminal" evidence="2">
    <location>
        <begin position="37"/>
        <end position="93"/>
    </location>
</feature>
<accession>A0A9D2J144</accession>
<dbReference type="Pfam" id="PF02922">
    <property type="entry name" value="CBM_48"/>
    <property type="match status" value="1"/>
</dbReference>
<name>A0A9D2J144_9BACE</name>
<dbReference type="Gene3D" id="2.60.40.10">
    <property type="entry name" value="Immunoglobulins"/>
    <property type="match status" value="1"/>
</dbReference>
<proteinExistence type="predicted"/>
<evidence type="ECO:0000313" key="3">
    <source>
        <dbReference type="EMBL" id="HIZ32377.1"/>
    </source>
</evidence>
<sequence>MKEKCIWLLCLLMLAGWVNAQQNVSFREGNVVSPQVNADNSVTFRVRAPRAESVSVLGDWAADKGVGTMTKDADGVWTYTTPVLPSEMYTYRFLIDGVAGLDPSNPFTRRDVGNVFSIFYVGGGCADYYQVRDVPHGTVSAVWYPSEQLGATRRLSVYTPPMYEAESERRFPVLYLLHGSGGDENAWVELGHVARIMDNLIAEGKAEPMIVVMPNGNSGKQAAPGETSENLSYKPAMTNLIPGSYKNGKYEMAFPEIVRFIDSRYRTLPDKAHRALAGLSMGGFHSLYISVNHPAYFDYIGLFSAGLDMSNVDVAQPAYDDLDGKLKALQQAGYKLFWVAIGNEDFLYQANQDFCKRLDRLQFDYEYHESARGHLWSNWRQYLLLFAPRLFK</sequence>
<dbReference type="InterPro" id="IPR000801">
    <property type="entry name" value="Esterase-like"/>
</dbReference>
<dbReference type="EMBL" id="DXBX01000019">
    <property type="protein sequence ID" value="HIZ32377.1"/>
    <property type="molecule type" value="Genomic_DNA"/>
</dbReference>
<dbReference type="InterPro" id="IPR050583">
    <property type="entry name" value="Mycobacterial_A85_antigen"/>
</dbReference>
<dbReference type="Pfam" id="PF00756">
    <property type="entry name" value="Esterase"/>
    <property type="match status" value="1"/>
</dbReference>
<dbReference type="PANTHER" id="PTHR48098">
    <property type="entry name" value="ENTEROCHELIN ESTERASE-RELATED"/>
    <property type="match status" value="1"/>
</dbReference>
<dbReference type="SUPFAM" id="SSF81296">
    <property type="entry name" value="E set domains"/>
    <property type="match status" value="1"/>
</dbReference>
<dbReference type="InterPro" id="IPR029058">
    <property type="entry name" value="AB_hydrolase_fold"/>
</dbReference>
<evidence type="ECO:0000259" key="2">
    <source>
        <dbReference type="Pfam" id="PF02922"/>
    </source>
</evidence>
<feature type="chain" id="PRO_5039039256" evidence="1">
    <location>
        <begin position="21"/>
        <end position="392"/>
    </location>
</feature>
<gene>
    <name evidence="3" type="ORF">H9814_02350</name>
</gene>
<organism evidence="3 4">
    <name type="scientific">Candidatus Bacteroides merdigallinarum</name>
    <dbReference type="NCBI Taxonomy" id="2838473"/>
    <lineage>
        <taxon>Bacteria</taxon>
        <taxon>Pseudomonadati</taxon>
        <taxon>Bacteroidota</taxon>
        <taxon>Bacteroidia</taxon>
        <taxon>Bacteroidales</taxon>
        <taxon>Bacteroidaceae</taxon>
        <taxon>Bacteroides</taxon>
    </lineage>
</organism>
<dbReference type="Gene3D" id="3.40.50.1820">
    <property type="entry name" value="alpha/beta hydrolase"/>
    <property type="match status" value="1"/>
</dbReference>
<dbReference type="CDD" id="cd11294">
    <property type="entry name" value="E_set_Esterase_like_N"/>
    <property type="match status" value="1"/>
</dbReference>
<dbReference type="PANTHER" id="PTHR48098:SF1">
    <property type="entry name" value="DIACYLGLYCEROL ACYLTRANSFERASE_MYCOLYLTRANSFERASE AG85A"/>
    <property type="match status" value="1"/>
</dbReference>
<feature type="signal peptide" evidence="1">
    <location>
        <begin position="1"/>
        <end position="20"/>
    </location>
</feature>
<evidence type="ECO:0000313" key="4">
    <source>
        <dbReference type="Proteomes" id="UP000824028"/>
    </source>
</evidence>
<dbReference type="InterPro" id="IPR004193">
    <property type="entry name" value="Glyco_hydro_13_N"/>
</dbReference>
<dbReference type="AlphaFoldDB" id="A0A9D2J144"/>
<dbReference type="InterPro" id="IPR013783">
    <property type="entry name" value="Ig-like_fold"/>
</dbReference>
<dbReference type="GO" id="GO:0005975">
    <property type="term" value="P:carbohydrate metabolic process"/>
    <property type="evidence" value="ECO:0007669"/>
    <property type="project" value="InterPro"/>
</dbReference>
<dbReference type="SUPFAM" id="SSF53474">
    <property type="entry name" value="alpha/beta-Hydrolases"/>
    <property type="match status" value="1"/>
</dbReference>
<evidence type="ECO:0000256" key="1">
    <source>
        <dbReference type="SAM" id="SignalP"/>
    </source>
</evidence>
<reference evidence="3" key="2">
    <citation type="submission" date="2021-04" db="EMBL/GenBank/DDBJ databases">
        <authorList>
            <person name="Gilroy R."/>
        </authorList>
    </citation>
    <scope>NUCLEOTIDE SEQUENCE</scope>
    <source>
        <strain evidence="3">ChiHjej9B8-1298</strain>
    </source>
</reference>
<dbReference type="InterPro" id="IPR014756">
    <property type="entry name" value="Ig_E-set"/>
</dbReference>